<dbReference type="InterPro" id="IPR000109">
    <property type="entry name" value="POT_fam"/>
</dbReference>
<feature type="transmembrane region" description="Helical" evidence="6">
    <location>
        <begin position="535"/>
        <end position="555"/>
    </location>
</feature>
<evidence type="ECO:0000256" key="6">
    <source>
        <dbReference type="SAM" id="Phobius"/>
    </source>
</evidence>
<proteinExistence type="inferred from homology"/>
<dbReference type="PANTHER" id="PTHR11654">
    <property type="entry name" value="OLIGOPEPTIDE TRANSPORTER-RELATED"/>
    <property type="match status" value="1"/>
</dbReference>
<dbReference type="GO" id="GO:0022857">
    <property type="term" value="F:transmembrane transporter activity"/>
    <property type="evidence" value="ECO:0007669"/>
    <property type="project" value="InterPro"/>
</dbReference>
<evidence type="ECO:0000256" key="5">
    <source>
        <dbReference type="ARBA" id="ARBA00023136"/>
    </source>
</evidence>
<feature type="transmembrane region" description="Helical" evidence="6">
    <location>
        <begin position="207"/>
        <end position="232"/>
    </location>
</feature>
<dbReference type="Gene3D" id="1.20.1250.20">
    <property type="entry name" value="MFS general substrate transporter like domains"/>
    <property type="match status" value="1"/>
</dbReference>
<feature type="transmembrane region" description="Helical" evidence="6">
    <location>
        <begin position="291"/>
        <end position="310"/>
    </location>
</feature>
<feature type="transmembrane region" description="Helical" evidence="6">
    <location>
        <begin position="373"/>
        <end position="391"/>
    </location>
</feature>
<feature type="transmembrane region" description="Helical" evidence="6">
    <location>
        <begin position="178"/>
        <end position="201"/>
    </location>
</feature>
<accession>A0A9W9MS54</accession>
<organism evidence="7 8">
    <name type="scientific">Penicillium cf. griseofulvum</name>
    <dbReference type="NCBI Taxonomy" id="2972120"/>
    <lineage>
        <taxon>Eukaryota</taxon>
        <taxon>Fungi</taxon>
        <taxon>Dikarya</taxon>
        <taxon>Ascomycota</taxon>
        <taxon>Pezizomycotina</taxon>
        <taxon>Eurotiomycetes</taxon>
        <taxon>Eurotiomycetidae</taxon>
        <taxon>Eurotiales</taxon>
        <taxon>Aspergillaceae</taxon>
        <taxon>Penicillium</taxon>
    </lineage>
</organism>
<keyword evidence="8" id="KW-1185">Reference proteome</keyword>
<comment type="similarity">
    <text evidence="2">Belongs to the major facilitator superfamily. Proton-dependent oligopeptide transporter (POT/PTR) (TC 2.A.17) family.</text>
</comment>
<sequence>MSGPISNIHSSMDIPAGSKLESRLVIALQARNTSDSTDACASSSLLKTEQDSVLSSEIKDHVARNVTRSIPTPSDNDDGRVATEDEVRDLLHVVDKIPVRLWIACLAGILERFVWYGATAPLQNYLQSAPGGEVPGALGLHQATASNIVNALIIGSYVVPVPAAVVADSWFGRYKTMIYAAISIEAIGASILFATSLPVAIHEGAALPGVVTACILLAVGSGAFKTTVVPFIADQYDEAEFRIKTQKNEQKVVTSRELTITYIYNVFYWTINVVGFVADATPLLERYVGFWLAYLIPCCAMWLALIPMLFGRKYFIRESPTSNIMPQVCAALRCGITGGFRMDAAKPDAQLHQHNRQVPWTDSFIEEIKRSLLTCRVLILFPIHWLCYNQIFNNLISQAGQMVTYGIPNDMMKIAGAISGIVLAPIIQKGLYPFLTKRRVSFGPVARMTVGFFFLTLSMVYTTLVQRLIYQAGPCYDTPLACAAANDRTIPNQISVFLQIPTYFGGGLAEVFCLTTGTEYAYNNAPKSMKTLVQAIWLAMAGIGTCLALAFTPLTKDPHLVTMYAILTGLLGGATILLWVIFRGLDKSRIKEDVE</sequence>
<evidence type="ECO:0000256" key="2">
    <source>
        <dbReference type="ARBA" id="ARBA00005982"/>
    </source>
</evidence>
<dbReference type="GO" id="GO:0016020">
    <property type="term" value="C:membrane"/>
    <property type="evidence" value="ECO:0007669"/>
    <property type="project" value="UniProtKB-SubCell"/>
</dbReference>
<evidence type="ECO:0000256" key="1">
    <source>
        <dbReference type="ARBA" id="ARBA00004141"/>
    </source>
</evidence>
<name>A0A9W9MS54_9EURO</name>
<evidence type="ECO:0000313" key="7">
    <source>
        <dbReference type="EMBL" id="KAJ5206428.1"/>
    </source>
</evidence>
<dbReference type="SUPFAM" id="SSF103473">
    <property type="entry name" value="MFS general substrate transporter"/>
    <property type="match status" value="1"/>
</dbReference>
<feature type="transmembrane region" description="Helical" evidence="6">
    <location>
        <begin position="148"/>
        <end position="171"/>
    </location>
</feature>
<feature type="transmembrane region" description="Helical" evidence="6">
    <location>
        <begin position="253"/>
        <end position="271"/>
    </location>
</feature>
<comment type="subcellular location">
    <subcellularLocation>
        <location evidence="1">Membrane</location>
        <topology evidence="1">Multi-pass membrane protein</topology>
    </subcellularLocation>
</comment>
<evidence type="ECO:0000256" key="3">
    <source>
        <dbReference type="ARBA" id="ARBA00022692"/>
    </source>
</evidence>
<dbReference type="AlphaFoldDB" id="A0A9W9MS54"/>
<feature type="transmembrane region" description="Helical" evidence="6">
    <location>
        <begin position="411"/>
        <end position="432"/>
    </location>
</feature>
<comment type="caution">
    <text evidence="7">The sequence shown here is derived from an EMBL/GenBank/DDBJ whole genome shotgun (WGS) entry which is preliminary data.</text>
</comment>
<evidence type="ECO:0000256" key="4">
    <source>
        <dbReference type="ARBA" id="ARBA00022989"/>
    </source>
</evidence>
<feature type="transmembrane region" description="Helical" evidence="6">
    <location>
        <begin position="561"/>
        <end position="582"/>
    </location>
</feature>
<dbReference type="EMBL" id="JAPQKP010000002">
    <property type="protein sequence ID" value="KAJ5206428.1"/>
    <property type="molecule type" value="Genomic_DNA"/>
</dbReference>
<keyword evidence="4 6" id="KW-1133">Transmembrane helix</keyword>
<dbReference type="Pfam" id="PF00854">
    <property type="entry name" value="PTR2"/>
    <property type="match status" value="1"/>
</dbReference>
<protein>
    <submittedName>
        <fullName evidence="7">Proton-dependent oligopeptide transporter family</fullName>
    </submittedName>
</protein>
<keyword evidence="5 6" id="KW-0472">Membrane</keyword>
<keyword evidence="3 6" id="KW-0812">Transmembrane</keyword>
<evidence type="ECO:0000313" key="8">
    <source>
        <dbReference type="Proteomes" id="UP001150879"/>
    </source>
</evidence>
<reference evidence="7" key="2">
    <citation type="journal article" date="2023" name="IMA Fungus">
        <title>Comparative genomic study of the Penicillium genus elucidates a diverse pangenome and 15 lateral gene transfer events.</title>
        <authorList>
            <person name="Petersen C."/>
            <person name="Sorensen T."/>
            <person name="Nielsen M.R."/>
            <person name="Sondergaard T.E."/>
            <person name="Sorensen J.L."/>
            <person name="Fitzpatrick D.A."/>
            <person name="Frisvad J.C."/>
            <person name="Nielsen K.L."/>
        </authorList>
    </citation>
    <scope>NUCLEOTIDE SEQUENCE</scope>
    <source>
        <strain evidence="7">IBT 16849</strain>
    </source>
</reference>
<dbReference type="InterPro" id="IPR036259">
    <property type="entry name" value="MFS_trans_sf"/>
</dbReference>
<gene>
    <name evidence="7" type="ORF">N7472_002876</name>
</gene>
<dbReference type="Proteomes" id="UP001150879">
    <property type="component" value="Unassembled WGS sequence"/>
</dbReference>
<reference evidence="7" key="1">
    <citation type="submission" date="2022-11" db="EMBL/GenBank/DDBJ databases">
        <authorList>
            <person name="Petersen C."/>
        </authorList>
    </citation>
    <scope>NUCLEOTIDE SEQUENCE</scope>
    <source>
        <strain evidence="7">IBT 16849</strain>
    </source>
</reference>
<feature type="transmembrane region" description="Helical" evidence="6">
    <location>
        <begin position="444"/>
        <end position="464"/>
    </location>
</feature>